<evidence type="ECO:0000313" key="2">
    <source>
        <dbReference type="Proteomes" id="UP000029641"/>
    </source>
</evidence>
<evidence type="ECO:0000313" key="1">
    <source>
        <dbReference type="EMBL" id="GAL66865.1"/>
    </source>
</evidence>
<sequence>MKNLLLVFLFALVIASCKKNNEVEKAIAEINIDVSIERFEQFLVILQQTIYLS</sequence>
<organism evidence="1 2">
    <name type="scientific">Jejuia pallidilutea</name>
    <dbReference type="NCBI Taxonomy" id="504487"/>
    <lineage>
        <taxon>Bacteria</taxon>
        <taxon>Pseudomonadati</taxon>
        <taxon>Bacteroidota</taxon>
        <taxon>Flavobacteriia</taxon>
        <taxon>Flavobacteriales</taxon>
        <taxon>Flavobacteriaceae</taxon>
        <taxon>Jejuia</taxon>
    </lineage>
</organism>
<dbReference type="Proteomes" id="UP000029641">
    <property type="component" value="Unassembled WGS sequence"/>
</dbReference>
<dbReference type="AlphaFoldDB" id="A0A090VQ50"/>
<comment type="caution">
    <text evidence="1">The sequence shown here is derived from an EMBL/GenBank/DDBJ whole genome shotgun (WGS) entry which is preliminary data.</text>
</comment>
<gene>
    <name evidence="1" type="ORF">JCM19301_1409</name>
</gene>
<dbReference type="PROSITE" id="PS51257">
    <property type="entry name" value="PROKAR_LIPOPROTEIN"/>
    <property type="match status" value="1"/>
</dbReference>
<protein>
    <submittedName>
        <fullName evidence="1">Uncharacterized protein</fullName>
    </submittedName>
</protein>
<name>A0A090VQ50_9FLAO</name>
<proteinExistence type="predicted"/>
<reference evidence="1 2" key="1">
    <citation type="journal article" date="2014" name="Genome Announc.">
        <title>Draft Genome Sequence of Marine Flavobacterium Jejuia pallidilutea Strain 11shimoA1 and Pigmentation Mutants.</title>
        <authorList>
            <person name="Takatani N."/>
            <person name="Nakanishi M."/>
            <person name="Meirelles P."/>
            <person name="Mino S."/>
            <person name="Suda W."/>
            <person name="Oshima K."/>
            <person name="Hattori M."/>
            <person name="Ohkuma M."/>
            <person name="Hosokawa M."/>
            <person name="Miyashita K."/>
            <person name="Thompson F.L."/>
            <person name="Niwa A."/>
            <person name="Sawabe T."/>
            <person name="Sawabe T."/>
        </authorList>
    </citation>
    <scope>NUCLEOTIDE SEQUENCE [LARGE SCALE GENOMIC DNA]</scope>
    <source>
        <strain evidence="1 2">JCM 19301</strain>
    </source>
</reference>
<accession>A0A090VQ50</accession>
<dbReference type="EMBL" id="BBNR01000006">
    <property type="protein sequence ID" value="GAL66865.1"/>
    <property type="molecule type" value="Genomic_DNA"/>
</dbReference>